<proteinExistence type="predicted"/>
<keyword evidence="2" id="KW-0472">Membrane</keyword>
<comment type="caution">
    <text evidence="3">The sequence shown here is derived from an EMBL/GenBank/DDBJ whole genome shotgun (WGS) entry which is preliminary data.</text>
</comment>
<organism evidence="3 4">
    <name type="scientific">Trichonephila clavipes</name>
    <name type="common">Golden silk orbweaver</name>
    <name type="synonym">Nephila clavipes</name>
    <dbReference type="NCBI Taxonomy" id="2585209"/>
    <lineage>
        <taxon>Eukaryota</taxon>
        <taxon>Metazoa</taxon>
        <taxon>Ecdysozoa</taxon>
        <taxon>Arthropoda</taxon>
        <taxon>Chelicerata</taxon>
        <taxon>Arachnida</taxon>
        <taxon>Araneae</taxon>
        <taxon>Araneomorphae</taxon>
        <taxon>Entelegynae</taxon>
        <taxon>Araneoidea</taxon>
        <taxon>Nephilidae</taxon>
        <taxon>Trichonephila</taxon>
    </lineage>
</organism>
<accession>A0A8X6W1K4</accession>
<feature type="transmembrane region" description="Helical" evidence="2">
    <location>
        <begin position="108"/>
        <end position="130"/>
    </location>
</feature>
<feature type="compositionally biased region" description="Basic and acidic residues" evidence="1">
    <location>
        <begin position="1"/>
        <end position="15"/>
    </location>
</feature>
<name>A0A8X6W1K4_TRICX</name>
<keyword evidence="2" id="KW-0812">Transmembrane</keyword>
<keyword evidence="4" id="KW-1185">Reference proteome</keyword>
<reference evidence="3" key="1">
    <citation type="submission" date="2020-08" db="EMBL/GenBank/DDBJ databases">
        <title>Multicomponent nature underlies the extraordinary mechanical properties of spider dragline silk.</title>
        <authorList>
            <person name="Kono N."/>
            <person name="Nakamura H."/>
            <person name="Mori M."/>
            <person name="Yoshida Y."/>
            <person name="Ohtoshi R."/>
            <person name="Malay A.D."/>
            <person name="Moran D.A.P."/>
            <person name="Tomita M."/>
            <person name="Numata K."/>
            <person name="Arakawa K."/>
        </authorList>
    </citation>
    <scope>NUCLEOTIDE SEQUENCE</scope>
</reference>
<evidence type="ECO:0000313" key="4">
    <source>
        <dbReference type="Proteomes" id="UP000887159"/>
    </source>
</evidence>
<evidence type="ECO:0000256" key="2">
    <source>
        <dbReference type="SAM" id="Phobius"/>
    </source>
</evidence>
<evidence type="ECO:0000313" key="3">
    <source>
        <dbReference type="EMBL" id="GFY26382.1"/>
    </source>
</evidence>
<dbReference type="AlphaFoldDB" id="A0A8X6W1K4"/>
<dbReference type="EMBL" id="BMAU01021375">
    <property type="protein sequence ID" value="GFY26382.1"/>
    <property type="molecule type" value="Genomic_DNA"/>
</dbReference>
<keyword evidence="2" id="KW-1133">Transmembrane helix</keyword>
<sequence length="131" mass="14672">MIFLAEREGELERGKKGTSAAEENDRVMSIPAHVPKWNVEHSHLCLTAVLHGHSQVYRTRVTSRLKNVSVVAKSEGTKSKGKTEACCLKAGFVSAKVWPGLKDGEPHYFFIIVFSPLRMPALLFFFCCFCE</sequence>
<protein>
    <submittedName>
        <fullName evidence="3">Uncharacterized protein</fullName>
    </submittedName>
</protein>
<feature type="region of interest" description="Disordered" evidence="1">
    <location>
        <begin position="1"/>
        <end position="22"/>
    </location>
</feature>
<gene>
    <name evidence="3" type="ORF">TNCV_25791</name>
</gene>
<dbReference type="Proteomes" id="UP000887159">
    <property type="component" value="Unassembled WGS sequence"/>
</dbReference>
<evidence type="ECO:0000256" key="1">
    <source>
        <dbReference type="SAM" id="MobiDB-lite"/>
    </source>
</evidence>